<evidence type="ECO:0000256" key="6">
    <source>
        <dbReference type="ARBA" id="ARBA00022801"/>
    </source>
</evidence>
<keyword evidence="13" id="KW-1185">Reference proteome</keyword>
<evidence type="ECO:0000256" key="3">
    <source>
        <dbReference type="ARBA" id="ARBA00022722"/>
    </source>
</evidence>
<dbReference type="AlphaFoldDB" id="A0A5E4QQ49"/>
<evidence type="ECO:0000259" key="11">
    <source>
        <dbReference type="Pfam" id="PF08696"/>
    </source>
</evidence>
<accession>A0A5E4QQ49</accession>
<dbReference type="InterPro" id="IPR027417">
    <property type="entry name" value="P-loop_NTPase"/>
</dbReference>
<keyword evidence="10" id="KW-0411">Iron-sulfur</keyword>
<keyword evidence="5" id="KW-0547">Nucleotide-binding</keyword>
<keyword evidence="9" id="KW-0408">Iron</keyword>
<dbReference type="InterPro" id="IPR051827">
    <property type="entry name" value="Cas4_exonuclease"/>
</dbReference>
<gene>
    <name evidence="12" type="ORF">LSINAPIS_LOCUS10559</name>
</gene>
<comment type="similarity">
    <text evidence="2">Belongs to the DNA2/NAM7 helicase family.</text>
</comment>
<evidence type="ECO:0000256" key="5">
    <source>
        <dbReference type="ARBA" id="ARBA00022741"/>
    </source>
</evidence>
<dbReference type="GO" id="GO:0016787">
    <property type="term" value="F:hydrolase activity"/>
    <property type="evidence" value="ECO:0007669"/>
    <property type="project" value="UniProtKB-KW"/>
</dbReference>
<evidence type="ECO:0000256" key="7">
    <source>
        <dbReference type="ARBA" id="ARBA00022806"/>
    </source>
</evidence>
<keyword evidence="7" id="KW-0347">Helicase</keyword>
<dbReference type="EMBL" id="FZQP02004322">
    <property type="protein sequence ID" value="VVC99753.1"/>
    <property type="molecule type" value="Genomic_DNA"/>
</dbReference>
<keyword evidence="3" id="KW-0540">Nuclease</keyword>
<sequence>MQTYKKPSLKPSQKAKWNGHIDKVLDIEENICCPKLGLKGKIDATLQVTIHEKGGKSSEVVALELKSGRASGSAEHRGQLILYGMMMSLQRNEDPSMASQRGLLLYLKDQIDLREVKCGYPERRDLVMLRNELVQHLAAGPRDTNSEELVDIEDSSKLIQQTLPEPVHHEGACSKCPYLTICSIHLWHTNDVTVSQSHPLAKLRELALGHVTSQHIDYFLHWTSLIKLEERRNMSASKRGTCAANLKIKSVVPLGDRYSHIFERPSVDLCEYSLKSPQAGEFSIVSLDERPWIAAGVISSADHKEIHILLESTRYHIDTYESYATSVQNLTNLGEAPSFTEKLPREVGRLGSKLMRSLNIEQQRAVLRALAANDYALLQGLPGTGRADTNVGRSQTTCSSDRTHALCGYQVHCE</sequence>
<comment type="cofactor">
    <cofactor evidence="1">
        <name>[4Fe-4S] cluster</name>
        <dbReference type="ChEBI" id="CHEBI:49883"/>
    </cofactor>
</comment>
<dbReference type="GO" id="GO:0046872">
    <property type="term" value="F:metal ion binding"/>
    <property type="evidence" value="ECO:0007669"/>
    <property type="project" value="UniProtKB-KW"/>
</dbReference>
<evidence type="ECO:0000313" key="12">
    <source>
        <dbReference type="EMBL" id="VVC99753.1"/>
    </source>
</evidence>
<dbReference type="GO" id="GO:0051536">
    <property type="term" value="F:iron-sulfur cluster binding"/>
    <property type="evidence" value="ECO:0007669"/>
    <property type="project" value="UniProtKB-KW"/>
</dbReference>
<evidence type="ECO:0000256" key="2">
    <source>
        <dbReference type="ARBA" id="ARBA00007913"/>
    </source>
</evidence>
<protein>
    <recommendedName>
        <fullName evidence="11">DNA replication factor Dna2 N-terminal domain-containing protein</fullName>
    </recommendedName>
</protein>
<keyword evidence="4" id="KW-0479">Metal-binding</keyword>
<reference evidence="12 13" key="1">
    <citation type="submission" date="2017-07" db="EMBL/GenBank/DDBJ databases">
        <authorList>
            <person name="Talla V."/>
            <person name="Backstrom N."/>
        </authorList>
    </citation>
    <scope>NUCLEOTIDE SEQUENCE [LARGE SCALE GENOMIC DNA]</scope>
</reference>
<evidence type="ECO:0000256" key="8">
    <source>
        <dbReference type="ARBA" id="ARBA00022840"/>
    </source>
</evidence>
<feature type="domain" description="DNA replication factor Dna2 N-terminal" evidence="11">
    <location>
        <begin position="9"/>
        <end position="48"/>
    </location>
</feature>
<dbReference type="PANTHER" id="PTHR36531:SF6">
    <property type="entry name" value="DNA REPLICATION ATP-DEPENDENT HELICASE_NUCLEASE DNA2"/>
    <property type="match status" value="1"/>
</dbReference>
<dbReference type="Gene3D" id="3.90.320.10">
    <property type="match status" value="1"/>
</dbReference>
<name>A0A5E4QQ49_9NEOP</name>
<dbReference type="InterPro" id="IPR014808">
    <property type="entry name" value="DNA_replication_fac_Dna2_N"/>
</dbReference>
<proteinExistence type="inferred from homology"/>
<dbReference type="InterPro" id="IPR011604">
    <property type="entry name" value="PDDEXK-like_dom_sf"/>
</dbReference>
<evidence type="ECO:0000256" key="10">
    <source>
        <dbReference type="ARBA" id="ARBA00023014"/>
    </source>
</evidence>
<dbReference type="Proteomes" id="UP000324832">
    <property type="component" value="Unassembled WGS sequence"/>
</dbReference>
<dbReference type="Pfam" id="PF08696">
    <property type="entry name" value="Dna2"/>
    <property type="match status" value="1"/>
</dbReference>
<dbReference type="GO" id="GO:0004386">
    <property type="term" value="F:helicase activity"/>
    <property type="evidence" value="ECO:0007669"/>
    <property type="project" value="UniProtKB-KW"/>
</dbReference>
<evidence type="ECO:0000256" key="1">
    <source>
        <dbReference type="ARBA" id="ARBA00001966"/>
    </source>
</evidence>
<keyword evidence="6" id="KW-0378">Hydrolase</keyword>
<evidence type="ECO:0000313" key="13">
    <source>
        <dbReference type="Proteomes" id="UP000324832"/>
    </source>
</evidence>
<evidence type="ECO:0000256" key="4">
    <source>
        <dbReference type="ARBA" id="ARBA00022723"/>
    </source>
</evidence>
<keyword evidence="8" id="KW-0067">ATP-binding</keyword>
<dbReference type="Gene3D" id="3.40.50.300">
    <property type="entry name" value="P-loop containing nucleotide triphosphate hydrolases"/>
    <property type="match status" value="1"/>
</dbReference>
<dbReference type="GO" id="GO:0004518">
    <property type="term" value="F:nuclease activity"/>
    <property type="evidence" value="ECO:0007669"/>
    <property type="project" value="UniProtKB-KW"/>
</dbReference>
<dbReference type="PANTHER" id="PTHR36531">
    <property type="entry name" value="CRISPR-ASSOCIATED EXONUCLEASE CAS4"/>
    <property type="match status" value="1"/>
</dbReference>
<dbReference type="GO" id="GO:0005524">
    <property type="term" value="F:ATP binding"/>
    <property type="evidence" value="ECO:0007669"/>
    <property type="project" value="UniProtKB-KW"/>
</dbReference>
<evidence type="ECO:0000256" key="9">
    <source>
        <dbReference type="ARBA" id="ARBA00023004"/>
    </source>
</evidence>
<organism evidence="12 13">
    <name type="scientific">Leptidea sinapis</name>
    <dbReference type="NCBI Taxonomy" id="189913"/>
    <lineage>
        <taxon>Eukaryota</taxon>
        <taxon>Metazoa</taxon>
        <taxon>Ecdysozoa</taxon>
        <taxon>Arthropoda</taxon>
        <taxon>Hexapoda</taxon>
        <taxon>Insecta</taxon>
        <taxon>Pterygota</taxon>
        <taxon>Neoptera</taxon>
        <taxon>Endopterygota</taxon>
        <taxon>Lepidoptera</taxon>
        <taxon>Glossata</taxon>
        <taxon>Ditrysia</taxon>
        <taxon>Papilionoidea</taxon>
        <taxon>Pieridae</taxon>
        <taxon>Dismorphiinae</taxon>
        <taxon>Leptidea</taxon>
    </lineage>
</organism>